<dbReference type="Pfam" id="PF13453">
    <property type="entry name" value="Zn_ribbon_TFIIB"/>
    <property type="match status" value="1"/>
</dbReference>
<reference evidence="3 4" key="3">
    <citation type="journal article" date="2008" name="FEMS Microbiol. Ecol.">
        <title>Identification and characterization of genes underlying chitinolysis in Collimonas fungivorans Ter331.</title>
        <authorList>
            <person name="Fritsche K."/>
            <person name="de Boer W."/>
            <person name="Gerards S."/>
            <person name="van den Berg M."/>
            <person name="van Veen J.A."/>
            <person name="Leveau J.H."/>
        </authorList>
    </citation>
    <scope>NUCLEOTIDE SEQUENCE [LARGE SCALE GENOMIC DNA]</scope>
    <source>
        <strain evidence="3 4">Ter331</strain>
    </source>
</reference>
<feature type="domain" description="Transcription factor zinc-finger" evidence="2">
    <location>
        <begin position="3"/>
        <end position="42"/>
    </location>
</feature>
<evidence type="ECO:0000256" key="1">
    <source>
        <dbReference type="SAM" id="MobiDB-lite"/>
    </source>
</evidence>
<evidence type="ECO:0000259" key="2">
    <source>
        <dbReference type="Pfam" id="PF13453"/>
    </source>
</evidence>
<protein>
    <recommendedName>
        <fullName evidence="2">Transcription factor zinc-finger domain-containing protein</fullName>
    </recommendedName>
</protein>
<organism evidence="3 4">
    <name type="scientific">Collimonas fungivorans (strain Ter331)</name>
    <dbReference type="NCBI Taxonomy" id="1005048"/>
    <lineage>
        <taxon>Bacteria</taxon>
        <taxon>Pseudomonadati</taxon>
        <taxon>Pseudomonadota</taxon>
        <taxon>Betaproteobacteria</taxon>
        <taxon>Burkholderiales</taxon>
        <taxon>Oxalobacteraceae</taxon>
        <taxon>Collimonas</taxon>
    </lineage>
</organism>
<proteinExistence type="predicted"/>
<dbReference type="EMBL" id="CP002745">
    <property type="protein sequence ID" value="AEK62901.1"/>
    <property type="molecule type" value="Genomic_DNA"/>
</dbReference>
<reference evidence="4" key="6">
    <citation type="submission" date="2011-05" db="EMBL/GenBank/DDBJ databases">
        <title>Complete sequence of Collimonas fungivorans Ter331.</title>
        <authorList>
            <person name="Leveau J.H."/>
        </authorList>
    </citation>
    <scope>NUCLEOTIDE SEQUENCE [LARGE SCALE GENOMIC DNA]</scope>
    <source>
        <strain evidence="4">Ter331</strain>
    </source>
</reference>
<dbReference type="Proteomes" id="UP000008392">
    <property type="component" value="Chromosome"/>
</dbReference>
<dbReference type="STRING" id="1005048.CFU_3076"/>
<dbReference type="AlphaFoldDB" id="G0ACM7"/>
<reference evidence="3 4" key="1">
    <citation type="journal article" date="2004" name="Environ. Microbiol.">
        <title>Phylogeny-function analysis of (meta)genomic libraries: screening for expression of ribosomal RNA genes by large-insert library fluorescent in situ hybridization (LIL-FISH).</title>
        <authorList>
            <person name="Leveau J.H."/>
            <person name="Gerards S."/>
            <person name="de Boer W."/>
            <person name="van Veen J.A."/>
        </authorList>
    </citation>
    <scope>NUCLEOTIDE SEQUENCE [LARGE SCALE GENOMIC DNA]</scope>
    <source>
        <strain evidence="3 4">Ter331</strain>
    </source>
</reference>
<reference evidence="3 4" key="5">
    <citation type="journal article" date="2011" name="ISME J.">
        <title>Dual transcriptional profiling of a bacterial/fungal confrontation: Collimonas fungivorans versus Aspergillus niger.</title>
        <authorList>
            <person name="Mela F."/>
            <person name="Fritsche K."/>
            <person name="de Boer W."/>
            <person name="van Veen J.A."/>
            <person name="de Graaff L.H."/>
            <person name="van den Berg M."/>
            <person name="Leveau J.H."/>
        </authorList>
    </citation>
    <scope>NUCLEOTIDE SEQUENCE [LARGE SCALE GENOMIC DNA]</scope>
    <source>
        <strain evidence="3 4">Ter331</strain>
    </source>
</reference>
<name>G0ACM7_COLFT</name>
<dbReference type="RefSeq" id="WP_014007054.1">
    <property type="nucleotide sequence ID" value="NC_015856.1"/>
</dbReference>
<dbReference type="InterPro" id="IPR027392">
    <property type="entry name" value="TF_Znf"/>
</dbReference>
<feature type="region of interest" description="Disordered" evidence="1">
    <location>
        <begin position="46"/>
        <end position="92"/>
    </location>
</feature>
<gene>
    <name evidence="3" type="ordered locus">CFU_3076</name>
</gene>
<dbReference type="eggNOG" id="COG3809">
    <property type="taxonomic scope" value="Bacteria"/>
</dbReference>
<evidence type="ECO:0000313" key="4">
    <source>
        <dbReference type="Proteomes" id="UP000008392"/>
    </source>
</evidence>
<keyword evidence="4" id="KW-1185">Reference proteome</keyword>
<reference evidence="3 4" key="4">
    <citation type="journal article" date="2010" name="Environ. Microbiol.">
        <title>The bacterial genus Collimonas: mycophagy, weathering and other adaptive solutions to life in oligotrophic soil environments.</title>
        <authorList>
            <person name="Leveau J.H."/>
            <person name="Uroz S."/>
            <person name="de Boer W."/>
        </authorList>
    </citation>
    <scope>NUCLEOTIDE SEQUENCE [LARGE SCALE GENOMIC DNA]</scope>
    <source>
        <strain evidence="3 4">Ter331</strain>
    </source>
</reference>
<reference evidence="3 4" key="2">
    <citation type="journal article" date="2006" name="J. Microbiol. Methods">
        <title>Genomic flank-sequencing of plasposon insertion sites for rapid identification of functional genes.</title>
        <authorList>
            <person name="Leveau J.H."/>
            <person name="Gerards S."/>
            <person name="Fritsche K."/>
            <person name="Zondag G."/>
            <person name="van Veen J.A."/>
        </authorList>
    </citation>
    <scope>NUCLEOTIDE SEQUENCE [LARGE SCALE GENOMIC DNA]</scope>
    <source>
        <strain evidence="3 4">Ter331</strain>
    </source>
</reference>
<accession>G0ACM7</accession>
<evidence type="ECO:0000313" key="3">
    <source>
        <dbReference type="EMBL" id="AEK62901.1"/>
    </source>
</evidence>
<dbReference type="KEGG" id="cfu:CFU_3076"/>
<dbReference type="HOGENOM" id="CLU_147819_0_1_4"/>
<sequence length="92" mass="10918">MYCPVCKEKELVMSERQSIEIDYCPGCRGVWLDRGELDKIIQQSTHELTSARAQPAAPTRHQPEYRPEQHGSQYSDYRRPKKKESFWQELFD</sequence>